<sequence length="164" mass="18613">MTFTQPMDRESVEQAFSTDPPTEGIFYWGQYSQAPTWIYYEDAWNRGGFDPGATITTFSKITSFSYRVSQKDSYTDTTYRVNLSTAARDTSGNHLRFPLEFSFSTVQSSSTLNGIQTMPYHGDVDVGLLLNNGIRITFPRNMDHESTEKALNMTPASDIIFIWP</sequence>
<feature type="non-terminal residue" evidence="1">
    <location>
        <position position="164"/>
    </location>
</feature>
<name>X1KHX7_9ZZZZ</name>
<accession>X1KHX7</accession>
<organism evidence="1">
    <name type="scientific">marine sediment metagenome</name>
    <dbReference type="NCBI Taxonomy" id="412755"/>
    <lineage>
        <taxon>unclassified sequences</taxon>
        <taxon>metagenomes</taxon>
        <taxon>ecological metagenomes</taxon>
    </lineage>
</organism>
<dbReference type="AlphaFoldDB" id="X1KHX7"/>
<reference evidence="1" key="1">
    <citation type="journal article" date="2014" name="Front. Microbiol.">
        <title>High frequency of phylogenetically diverse reductive dehalogenase-homologous genes in deep subseafloor sedimentary metagenomes.</title>
        <authorList>
            <person name="Kawai M."/>
            <person name="Futagami T."/>
            <person name="Toyoda A."/>
            <person name="Takaki Y."/>
            <person name="Nishi S."/>
            <person name="Hori S."/>
            <person name="Arai W."/>
            <person name="Tsubouchi T."/>
            <person name="Morono Y."/>
            <person name="Uchiyama I."/>
            <person name="Ito T."/>
            <person name="Fujiyama A."/>
            <person name="Inagaki F."/>
            <person name="Takami H."/>
        </authorList>
    </citation>
    <scope>NUCLEOTIDE SEQUENCE</scope>
    <source>
        <strain evidence="1">Expedition CK06-06</strain>
    </source>
</reference>
<evidence type="ECO:0008006" key="2">
    <source>
        <dbReference type="Google" id="ProtNLM"/>
    </source>
</evidence>
<dbReference type="EMBL" id="BARV01009973">
    <property type="protein sequence ID" value="GAI06288.1"/>
    <property type="molecule type" value="Genomic_DNA"/>
</dbReference>
<gene>
    <name evidence="1" type="ORF">S06H3_19465</name>
</gene>
<proteinExistence type="predicted"/>
<comment type="caution">
    <text evidence="1">The sequence shown here is derived from an EMBL/GenBank/DDBJ whole genome shotgun (WGS) entry which is preliminary data.</text>
</comment>
<evidence type="ECO:0000313" key="1">
    <source>
        <dbReference type="EMBL" id="GAI06288.1"/>
    </source>
</evidence>
<protein>
    <recommendedName>
        <fullName evidence="2">SbsA Ig-like domain-containing protein</fullName>
    </recommendedName>
</protein>